<sequence>MTTVLNVELQVRSTDAVVMATISSVNIKPSVLIHGIQHLHHFPSDDPVLHMTYGEGAAGFASLHGNGTVTFYHPDGRLRDSSTASVPYAGITFTRLPRCLVGWGPRARLALLDGDLRPLADALDPLDVQACQVTEQSLELVTAGAGNVCVWCLTHMVCQVRVTEGLGHHSICTQLALAPGGPERPHRAFVVYRNDVVVVNLTAGHVLEHRRNVHPGDITALAYSSHLDCVVTASKTVPIRVWGPDWGLQRAFVGHSGVVTSLLCCPESGLLLSTSLDGTLRSWSLEEGGQVQCVSFPEAAPPMSLGGSMNGDTFYTFSQRGVDFWKNTSLYDLHCRLGGTQGGSVRQILVTSSLPPYPTRVLCVSGESDVTLIAVETGAIVTSLHVGRRVRCADYCSIIEMALVLTEDGALIWASTLTNPATLVNELEGLRQEGEQADGEGDQGLTGLASCMVLYCKITDRQRALDDWMGLRDRRDKRPSYKKPLQDAKNWFLVVLGHNGGCVSVLRLDTGEVQYQIPAHNGQRITSLVADPENSYLVSAGEDKAVLVWRVFPYGQECLSLLLNLFCGHPPLRLALLGPLLAMAFEEPTGATYGLVHFNLLNLSRTDHPPGEEHLDAITGLCVCPPLRVFASSSQDGTIRLWDEENRLIRTFQLNAQPECLAYSGERGDMFLGIRGDLYRIRSAHLPHNFHLQHICTEISDPAPDLPISPTPTTTTKPLVSAIPEEKHNGKQDLNKDLVYEVLLARNRDLASLQEGKAARQKRKPPATLITREDAFDRYMKKIYRQPLNIKIDDEDMFDLQAALFPPKVPELRPLTPPTFREGFFSSLDLAKPLPPMTNPARVGELEAALEYRSPVGYKPNSVLMGQLLPNMVVENALPTKTIRLREAVCEEKEVAIDSKDIKFPVYKTKVELKTCTSLILERTPLEQEHPPPPPPLPEKPACTMKVVPPTERPKPPTPPPPRTPTPEIPGFLKPFLEEDWFKSIYPDQRLIQGSLCPEEFSMQMLKHMQACGDQTKLKILSALLALHQQGSYITQRGSAKGFWLLYATASHRICRTTSTRW</sequence>
<keyword evidence="2" id="KW-1185">Reference proteome</keyword>
<organism evidence="1 2">
    <name type="scientific">Dallia pectoralis</name>
    <name type="common">Alaska blackfish</name>
    <dbReference type="NCBI Taxonomy" id="75939"/>
    <lineage>
        <taxon>Eukaryota</taxon>
        <taxon>Metazoa</taxon>
        <taxon>Chordata</taxon>
        <taxon>Craniata</taxon>
        <taxon>Vertebrata</taxon>
        <taxon>Euteleostomi</taxon>
        <taxon>Actinopterygii</taxon>
        <taxon>Neopterygii</taxon>
        <taxon>Teleostei</taxon>
        <taxon>Protacanthopterygii</taxon>
        <taxon>Esociformes</taxon>
        <taxon>Umbridae</taxon>
        <taxon>Dallia</taxon>
    </lineage>
</organism>
<proteinExistence type="predicted"/>
<comment type="caution">
    <text evidence="1">The sequence shown here is derived from an EMBL/GenBank/DDBJ whole genome shotgun (WGS) entry which is preliminary data.</text>
</comment>
<evidence type="ECO:0000313" key="1">
    <source>
        <dbReference type="EMBL" id="KAJ8010226.1"/>
    </source>
</evidence>
<protein>
    <submittedName>
        <fullName evidence="1">Uncharacterized protein</fullName>
    </submittedName>
</protein>
<accession>A0ACC2H2N4</accession>
<dbReference type="EMBL" id="CM055733">
    <property type="protein sequence ID" value="KAJ8010226.1"/>
    <property type="molecule type" value="Genomic_DNA"/>
</dbReference>
<name>A0ACC2H2N4_DALPE</name>
<dbReference type="Proteomes" id="UP001157502">
    <property type="component" value="Chromosome 6"/>
</dbReference>
<reference evidence="1" key="1">
    <citation type="submission" date="2021-05" db="EMBL/GenBank/DDBJ databases">
        <authorList>
            <person name="Pan Q."/>
            <person name="Jouanno E."/>
            <person name="Zahm M."/>
            <person name="Klopp C."/>
            <person name="Cabau C."/>
            <person name="Louis A."/>
            <person name="Berthelot C."/>
            <person name="Parey E."/>
            <person name="Roest Crollius H."/>
            <person name="Montfort J."/>
            <person name="Robinson-Rechavi M."/>
            <person name="Bouchez O."/>
            <person name="Lampietro C."/>
            <person name="Lopez Roques C."/>
            <person name="Donnadieu C."/>
            <person name="Postlethwait J."/>
            <person name="Bobe J."/>
            <person name="Dillon D."/>
            <person name="Chandos A."/>
            <person name="von Hippel F."/>
            <person name="Guiguen Y."/>
        </authorList>
    </citation>
    <scope>NUCLEOTIDE SEQUENCE</scope>
    <source>
        <strain evidence="1">YG-Jan2019</strain>
    </source>
</reference>
<gene>
    <name evidence="1" type="ORF">DPEC_G00072800</name>
</gene>
<evidence type="ECO:0000313" key="2">
    <source>
        <dbReference type="Proteomes" id="UP001157502"/>
    </source>
</evidence>